<comment type="caution">
    <text evidence="1">The sequence shown here is derived from an EMBL/GenBank/DDBJ whole genome shotgun (WGS) entry which is preliminary data.</text>
</comment>
<name>A0A702EH92_SALER</name>
<proteinExistence type="predicted"/>
<accession>A0A702EH92</accession>
<dbReference type="RefSeq" id="WP_079793366.1">
    <property type="nucleotide sequence ID" value="NZ_MXNY01000029.1"/>
</dbReference>
<organism evidence="1">
    <name type="scientific">Salmonella enterica</name>
    <name type="common">Salmonella choleraesuis</name>
    <dbReference type="NCBI Taxonomy" id="28901"/>
    <lineage>
        <taxon>Bacteria</taxon>
        <taxon>Pseudomonadati</taxon>
        <taxon>Pseudomonadota</taxon>
        <taxon>Gammaproteobacteria</taxon>
        <taxon>Enterobacterales</taxon>
        <taxon>Enterobacteriaceae</taxon>
        <taxon>Salmonella</taxon>
    </lineage>
</organism>
<dbReference type="AlphaFoldDB" id="A0A702EH92"/>
<dbReference type="EMBL" id="DAAMGM010000030">
    <property type="protein sequence ID" value="HAC6576944.1"/>
    <property type="molecule type" value="Genomic_DNA"/>
</dbReference>
<evidence type="ECO:0000313" key="1">
    <source>
        <dbReference type="EMBL" id="HAC6576944.1"/>
    </source>
</evidence>
<reference evidence="1" key="2">
    <citation type="submission" date="2018-07" db="EMBL/GenBank/DDBJ databases">
        <authorList>
            <consortium name="NCBI Pathogen Detection Project"/>
        </authorList>
    </citation>
    <scope>NUCLEOTIDE SEQUENCE</scope>
    <source>
        <strain evidence="1">232-84</strain>
    </source>
</reference>
<sequence>MWVMLYYKDDSGDYHELLDPKFSCMCYLPASTEEEALAINSQECVRYPESTYHTINGNDIHDYEFEIPDKGGCFRVKDLKSGQTDPFTFENVQKELDVRMLEPDKKTGIRLSTDPAYYPSQGDSSLCGMAAFYYCLLKDRHDIYFQTIEDLWLTGRTLLGMLEIKPGKSCKNPTDMLDGRGVPRISAIDWMTLAGTRDSMNTFLSYDSPDDQTAGITKAEAIDECFLAVGAKNKLENITGGMYLANSGLQEICNLNAYVGDSFHVIINIHPELLSSNDGFYQRNWIVLESKLQLDDGSNNDVTVQTPLNSLVKLTVFSWGNVNSKLLKNTNLKYFLDNFYGGMVFEKIP</sequence>
<protein>
    <submittedName>
        <fullName evidence="1">Uncharacterized protein</fullName>
    </submittedName>
</protein>
<gene>
    <name evidence="1" type="ORF">G0B27_22695</name>
</gene>
<reference evidence="1" key="1">
    <citation type="journal article" date="2018" name="Genome Biol.">
        <title>SKESA: strategic k-mer extension for scrupulous assemblies.</title>
        <authorList>
            <person name="Souvorov A."/>
            <person name="Agarwala R."/>
            <person name="Lipman D.J."/>
        </authorList>
    </citation>
    <scope>NUCLEOTIDE SEQUENCE</scope>
    <source>
        <strain evidence="1">232-84</strain>
    </source>
</reference>